<dbReference type="PANTHER" id="PTHR10570:SF8">
    <property type="entry name" value="T-CELL SURFACE GLYCOPROTEIN CD3 GAMMA CHAIN"/>
    <property type="match status" value="1"/>
</dbReference>
<dbReference type="Ensembl" id="ENSCPRT00005000222.1">
    <property type="protein sequence ID" value="ENSCPRP00005000170.1"/>
    <property type="gene ID" value="ENSCPRG00005000171.1"/>
</dbReference>
<evidence type="ECO:0000313" key="6">
    <source>
        <dbReference type="Proteomes" id="UP000594220"/>
    </source>
</evidence>
<dbReference type="InterPro" id="IPR032052">
    <property type="entry name" value="Ig_4"/>
</dbReference>
<dbReference type="GO" id="GO:0009897">
    <property type="term" value="C:external side of plasma membrane"/>
    <property type="evidence" value="ECO:0007669"/>
    <property type="project" value="TreeGrafter"/>
</dbReference>
<dbReference type="GO" id="GO:0045059">
    <property type="term" value="P:positive thymic T cell selection"/>
    <property type="evidence" value="ECO:0007669"/>
    <property type="project" value="TreeGrafter"/>
</dbReference>
<dbReference type="AlphaFoldDB" id="A0A7M4FNM8"/>
<keyword evidence="3" id="KW-1133">Transmembrane helix</keyword>
<dbReference type="InterPro" id="IPR013783">
    <property type="entry name" value="Ig-like_fold"/>
</dbReference>
<evidence type="ECO:0000313" key="5">
    <source>
        <dbReference type="Ensembl" id="ENSCPRP00005000170.1"/>
    </source>
</evidence>
<keyword evidence="1" id="KW-0393">Immunoglobulin domain</keyword>
<keyword evidence="6" id="KW-1185">Reference proteome</keyword>
<accession>A0A7M4FNM8</accession>
<keyword evidence="3" id="KW-0472">Membrane</keyword>
<dbReference type="InterPro" id="IPR015484">
    <property type="entry name" value="CD3_esu/gsu/dsu"/>
</dbReference>
<evidence type="ECO:0000256" key="1">
    <source>
        <dbReference type="ARBA" id="ARBA00023319"/>
    </source>
</evidence>
<reference evidence="5" key="1">
    <citation type="submission" date="2025-08" db="UniProtKB">
        <authorList>
            <consortium name="Ensembl"/>
        </authorList>
    </citation>
    <scope>IDENTIFICATION</scope>
</reference>
<dbReference type="PANTHER" id="PTHR10570">
    <property type="entry name" value="T-CELL SURFACE GLYCOPROTEIN CD3 GAMMA CHAIN / DELTA CHAIN"/>
    <property type="match status" value="1"/>
</dbReference>
<feature type="domain" description="CD3 gamma/delta subunit Ig-like" evidence="4">
    <location>
        <begin position="39"/>
        <end position="97"/>
    </location>
</feature>
<dbReference type="Proteomes" id="UP000594220">
    <property type="component" value="Unplaced"/>
</dbReference>
<dbReference type="GO" id="GO:0004888">
    <property type="term" value="F:transmembrane signaling receptor activity"/>
    <property type="evidence" value="ECO:0007669"/>
    <property type="project" value="TreeGrafter"/>
</dbReference>
<sequence>ARAGAQTGAWLCCRAAGHTTPQQEAGPGPWGHFSDLQSCPEDPSSWEKDNVEFPKNLTELDLGPIVNDPRGVYKCSKDGTQYGMKVHVRMCQNCIELDVATISGIVIADIIATIFLAIAVYCITGQERGHLSRGEERGELSPDLCLSSQPLGERDDGHYSRLGVTRTRK</sequence>
<dbReference type="GeneTree" id="ENSGT00940000153312"/>
<feature type="region of interest" description="Disordered" evidence="2">
    <location>
        <begin position="132"/>
        <end position="169"/>
    </location>
</feature>
<protein>
    <recommendedName>
        <fullName evidence="4">CD3 gamma/delta subunit Ig-like domain-containing protein</fullName>
    </recommendedName>
</protein>
<organism evidence="5 6">
    <name type="scientific">Crocodylus porosus</name>
    <name type="common">Saltwater crocodile</name>
    <name type="synonym">Estuarine crocodile</name>
    <dbReference type="NCBI Taxonomy" id="8502"/>
    <lineage>
        <taxon>Eukaryota</taxon>
        <taxon>Metazoa</taxon>
        <taxon>Chordata</taxon>
        <taxon>Craniata</taxon>
        <taxon>Vertebrata</taxon>
        <taxon>Euteleostomi</taxon>
        <taxon>Archelosauria</taxon>
        <taxon>Archosauria</taxon>
        <taxon>Crocodylia</taxon>
        <taxon>Longirostres</taxon>
        <taxon>Crocodylidae</taxon>
        <taxon>Crocodylus</taxon>
    </lineage>
</organism>
<evidence type="ECO:0000259" key="4">
    <source>
        <dbReference type="Pfam" id="PF16680"/>
    </source>
</evidence>
<keyword evidence="3" id="KW-0812">Transmembrane</keyword>
<reference evidence="5" key="2">
    <citation type="submission" date="2025-09" db="UniProtKB">
        <authorList>
            <consortium name="Ensembl"/>
        </authorList>
    </citation>
    <scope>IDENTIFICATION</scope>
</reference>
<evidence type="ECO:0000256" key="3">
    <source>
        <dbReference type="SAM" id="Phobius"/>
    </source>
</evidence>
<proteinExistence type="predicted"/>
<feature type="transmembrane region" description="Helical" evidence="3">
    <location>
        <begin position="99"/>
        <end position="123"/>
    </location>
</feature>
<dbReference type="Gene3D" id="2.60.40.10">
    <property type="entry name" value="Immunoglobulins"/>
    <property type="match status" value="1"/>
</dbReference>
<dbReference type="InterPro" id="IPR036179">
    <property type="entry name" value="Ig-like_dom_sf"/>
</dbReference>
<dbReference type="GO" id="GO:0007166">
    <property type="term" value="P:cell surface receptor signaling pathway"/>
    <property type="evidence" value="ECO:0007669"/>
    <property type="project" value="TreeGrafter"/>
</dbReference>
<evidence type="ECO:0000256" key="2">
    <source>
        <dbReference type="SAM" id="MobiDB-lite"/>
    </source>
</evidence>
<name>A0A7M4FNM8_CROPO</name>
<dbReference type="SUPFAM" id="SSF48726">
    <property type="entry name" value="Immunoglobulin"/>
    <property type="match status" value="1"/>
</dbReference>
<dbReference type="Pfam" id="PF16680">
    <property type="entry name" value="Ig_4"/>
    <property type="match status" value="1"/>
</dbReference>
<dbReference type="GO" id="GO:0042105">
    <property type="term" value="C:alpha-beta T cell receptor complex"/>
    <property type="evidence" value="ECO:0007669"/>
    <property type="project" value="TreeGrafter"/>
</dbReference>